<sequence>MVRAAIQLYGAKRGIVTMAFTLRAGAALAAVILLNIYAGGAGNSRSPAGERLAKGRGDPVKVSFACGMAERRSTLYICPMA</sequence>
<dbReference type="AlphaFoldDB" id="T0H4T4"/>
<accession>T0H4T4</accession>
<keyword evidence="1" id="KW-0472">Membrane</keyword>
<protein>
    <submittedName>
        <fullName evidence="2">Uncharacterized protein</fullName>
    </submittedName>
</protein>
<comment type="caution">
    <text evidence="2">The sequence shown here is derived from an EMBL/GenBank/DDBJ whole genome shotgun (WGS) entry which is preliminary data.</text>
</comment>
<keyword evidence="1" id="KW-0812">Transmembrane</keyword>
<organism evidence="2 3">
    <name type="scientific">Sphingobium quisquiliarum P25</name>
    <dbReference type="NCBI Taxonomy" id="1329909"/>
    <lineage>
        <taxon>Bacteria</taxon>
        <taxon>Pseudomonadati</taxon>
        <taxon>Pseudomonadota</taxon>
        <taxon>Alphaproteobacteria</taxon>
        <taxon>Sphingomonadales</taxon>
        <taxon>Sphingomonadaceae</taxon>
        <taxon>Sphingobium</taxon>
    </lineage>
</organism>
<reference evidence="2 3" key="1">
    <citation type="journal article" date="2013" name="Genome Announc.">
        <title>Draft Genome Sequence of Sphingobium quisquiliarum Strain P25T, a Novel Hexachlorocyclohexane (HCH)-Degrading Bacterium Isolated from an HCH Dumpsite.</title>
        <authorList>
            <person name="Kumar Singh A."/>
            <person name="Sangwan N."/>
            <person name="Sharma A."/>
            <person name="Gupta V."/>
            <person name="Khurana J.P."/>
            <person name="Lal R."/>
        </authorList>
    </citation>
    <scope>NUCLEOTIDE SEQUENCE [LARGE SCALE GENOMIC DNA]</scope>
    <source>
        <strain evidence="2 3">P25</strain>
    </source>
</reference>
<dbReference type="PATRIC" id="fig|1329909.3.peg.1955"/>
<name>T0H4T4_9SPHN</name>
<proteinExistence type="predicted"/>
<dbReference type="Proteomes" id="UP000015525">
    <property type="component" value="Unassembled WGS sequence"/>
</dbReference>
<gene>
    <name evidence="2" type="ORF">L288_10155</name>
</gene>
<keyword evidence="3" id="KW-1185">Reference proteome</keyword>
<feature type="transmembrane region" description="Helical" evidence="1">
    <location>
        <begin position="20"/>
        <end position="38"/>
    </location>
</feature>
<dbReference type="EMBL" id="ATHO01000085">
    <property type="protein sequence ID" value="EQB07118.1"/>
    <property type="molecule type" value="Genomic_DNA"/>
</dbReference>
<keyword evidence="1" id="KW-1133">Transmembrane helix</keyword>
<evidence type="ECO:0000256" key="1">
    <source>
        <dbReference type="SAM" id="Phobius"/>
    </source>
</evidence>
<evidence type="ECO:0000313" key="3">
    <source>
        <dbReference type="Proteomes" id="UP000015525"/>
    </source>
</evidence>
<evidence type="ECO:0000313" key="2">
    <source>
        <dbReference type="EMBL" id="EQB07118.1"/>
    </source>
</evidence>